<sequence length="2147" mass="243400">MLPSIVSRQTEQAIRAFLLHSFEMSSPLFSRTNPFGVNTNVMEDFLEGKDNLSKGPYISMSLPFRQSHLPRDYFKNLYLPFIPYQHQANAYERLTAAKPLSTLVATGTGSGKTECFMNPVLDYCASIKDKGIKAIIIYPMNALATDQAKRFAKAISSNDGLKNKVTVGLFVGQEDSEKSKVMGPDKVITCKDTLRESPPDILMTNYKMLDFLLLRPKDQVIWKHNKPDSLQFLIVDELHTFDGAQGTDLSCLIRRLKHRLSVPKDYLTCIGTSATIGDNYDELIDYAKDIFDSDFELSSVIAEDRYSAKEYLSKYSLEYFSSPDEQDVPKFEDYESPTDYLNAAILAWFKNDQLLVTQPLDTDLGIEQRIQLGNAIKTHRFFHRLLDKLNGAISSIESLSQDLFGSSGSEIEHRINSIESFCALVSLAKEPVLEDEQAIAIRTAQGKLKPILPLLQVRYQLWLRELRRMVASVKAVPKLTYSDDLTQIDSDLKYLPVMHCRDCHNTGWGGVLGNSESHINDDLALFYQLYFDKRPEANLIFPVKKFDDKLAKTGRYHKLCSHCLKLNSFDSSASQCSSCGNDELLLVYMPDDTKRRNLADGGSVLVANHDCPFCNSETGLSVLGSRAASLISVMAHQLFGSHFNEDKQLITFSDSVQDAAHRAGFFTARTYPLLIRSLVAKVIESEKPKSISELANSVPNYARALFEDDGAFVGTFIAPDMEWQSHFKELKEANALPKNTNLPKNVKSRLAWEVISEFGIKGHLGRSLSKSKFASLTFNRDVLDQVATRVHATLLEEVTVLSNLNINQVERFIVTFLHLLATNGGIAHYSLKSYITNAGDTYVHNKIGETRHYMPSWGKRSRKPRFISVKKVSNHFDYLAKKSTTSSIYLISLLKNILADDEAFATSFSELIFIRILHQLKKSGILVASDVNGEAVFGLNPDATLVTRELTKVQCSDCGTPLNVDTQLVNYWTEAPCLVPSCRGRFKPSNYQEKQLKWSNFELVRINGFEHTGLLERDIRERVENSFIKGRDKWDINLLSATPTLEMGIDIGDLSSVALCSVPPAQSNYLQRIGRAGRRDGNAFNVTFSEGNSHDLYYYQEPLDMMAGSVQPPGVFLKANAVLERQLTAFCFDSWVKTGVSETEIPFSVRDLLNSVEGNHTHLFPYNFFDFVTKHQGQLLEEFTMLFDSMDEDIQSSLSVFLRGNNDDHMSLSGRIINRITQLVNDRKGLKKRVSTIDSELRKLEKIVVQEADHNEKVELLNNERAAIRSLIRQMNGKQTLNFFTDEGLLPNYAFPEEGVTIRSILWRRKEQVESHKDGTKFQRNTYDYERPAASALSELAPDNHFYAGGNKVEIEQVDLSVSTVETWRVCNNCNYSEDIYVSGDTYKTCPKCDSVNWNDNGQLTQMLKLRQVYARTNERDAKISDDADNREPKFYKRQMLVSYDDTDVHSAYKIDNEEVVFGFDFVKKINIKDINFGVPDNQAEQSSIAGDEDYRTGFKVCNKCGMVKTKKSRSFKHDLTCAYNKNPETALDEQNFIDCLYLYRELTSEAVRILLPVSSYSINSANEATFAAAIHLGIKLYFKGSIDHIKSTIYSEPVNAGEGRRYYLVIYDTVPGGTGYLKSLMDAPENLLNLIEKSFLKLDSCSCNQDPSKDGCYKCIYAYRDRQRMPKISRDLAKSLFQKILERRNELVEIDTLKQVNPNSLLDSELEHKFIDTLKASGRPWKVNNAIVNGKNGYVLTVGRNEQITQAWKIEPQVDLNCAMGVEMACRPDFVFWPVKNQEHILPIAVFLDGYEFHCDKVGEDTAKRNAIRESGKFLVWTLYWDDLEKLDTAHLKEYFELFQNNKLRNMFGNAERQLTGKNYNQWNAVINKRNSFHLLSDLLADPVTSSAQLMHAASVHAFCWLNPIKGISSKNPEIVQKLEFELKENAPFYRIEEFLQEENFWFGGLMDCLDSSEQLVELTIALPLIKFTQAKFNQSQADCSFLMKAMKIHVCINDNQHDDVHFKSSLIGYWKLYNTLQLLDDISFCSKSMVDVDNTKNDVPENNVTNGVSHEWESIIAETVISGNVELLSSLGDVIPEVGYELVIDNEVVGMAELAWATQKVALFTEDESDDANLFEEQGWYCLSTPINTALIEELKEKLGV</sequence>
<keyword evidence="6" id="KW-1185">Reference proteome</keyword>
<dbReference type="GO" id="GO:0005524">
    <property type="term" value="F:ATP binding"/>
    <property type="evidence" value="ECO:0007669"/>
    <property type="project" value="UniProtKB-KW"/>
</dbReference>
<organism evidence="5 6">
    <name type="scientific">Bowmanella pacifica</name>
    <dbReference type="NCBI Taxonomy" id="502051"/>
    <lineage>
        <taxon>Bacteria</taxon>
        <taxon>Pseudomonadati</taxon>
        <taxon>Pseudomonadota</taxon>
        <taxon>Gammaproteobacteria</taxon>
        <taxon>Alteromonadales</taxon>
        <taxon>Alteromonadaceae</taxon>
        <taxon>Bowmanella</taxon>
    </lineage>
</organism>
<dbReference type="Pfam" id="PF00270">
    <property type="entry name" value="DEAD"/>
    <property type="match status" value="1"/>
</dbReference>
<dbReference type="GO" id="GO:0036297">
    <property type="term" value="P:interstrand cross-link repair"/>
    <property type="evidence" value="ECO:0007669"/>
    <property type="project" value="TreeGrafter"/>
</dbReference>
<keyword evidence="1" id="KW-0547">Nucleotide-binding</keyword>
<dbReference type="InterPro" id="IPR014001">
    <property type="entry name" value="Helicase_ATP-bd"/>
</dbReference>
<dbReference type="PANTHER" id="PTHR47957">
    <property type="entry name" value="ATP-DEPENDENT HELICASE HRQ1"/>
    <property type="match status" value="1"/>
</dbReference>
<evidence type="ECO:0000259" key="4">
    <source>
        <dbReference type="PROSITE" id="PS51194"/>
    </source>
</evidence>
<dbReference type="PANTHER" id="PTHR47957:SF3">
    <property type="entry name" value="ATP-DEPENDENT HELICASE HRQ1"/>
    <property type="match status" value="1"/>
</dbReference>
<dbReference type="SUPFAM" id="SSF52540">
    <property type="entry name" value="P-loop containing nucleoside triphosphate hydrolases"/>
    <property type="match status" value="2"/>
</dbReference>
<dbReference type="Gene3D" id="3.40.50.300">
    <property type="entry name" value="P-loop containing nucleotide triphosphate hydrolases"/>
    <property type="match status" value="2"/>
</dbReference>
<dbReference type="RefSeq" id="WP_188690351.1">
    <property type="nucleotide sequence ID" value="NZ_BMLS01000001.1"/>
</dbReference>
<dbReference type="PROSITE" id="PS51192">
    <property type="entry name" value="HELICASE_ATP_BIND_1"/>
    <property type="match status" value="1"/>
</dbReference>
<reference evidence="5" key="1">
    <citation type="journal article" date="2014" name="Int. J. Syst. Evol. Microbiol.">
        <title>Complete genome sequence of Corynebacterium casei LMG S-19264T (=DSM 44701T), isolated from a smear-ripened cheese.</title>
        <authorList>
            <consortium name="US DOE Joint Genome Institute (JGI-PGF)"/>
            <person name="Walter F."/>
            <person name="Albersmeier A."/>
            <person name="Kalinowski J."/>
            <person name="Ruckert C."/>
        </authorList>
    </citation>
    <scope>NUCLEOTIDE SEQUENCE</scope>
    <source>
        <strain evidence="5">CGMCC 1.7086</strain>
    </source>
</reference>
<name>A0A918DGI0_9ALTE</name>
<keyword evidence="5" id="KW-0378">Hydrolase</keyword>
<feature type="domain" description="Helicase C-terminal" evidence="4">
    <location>
        <begin position="963"/>
        <end position="1153"/>
    </location>
</feature>
<feature type="domain" description="Helicase ATP-binding" evidence="3">
    <location>
        <begin position="93"/>
        <end position="294"/>
    </location>
</feature>
<comment type="caution">
    <text evidence="5">The sequence shown here is derived from an EMBL/GenBank/DDBJ whole genome shotgun (WGS) entry which is preliminary data.</text>
</comment>
<dbReference type="Pfam" id="PF00271">
    <property type="entry name" value="Helicase_C"/>
    <property type="match status" value="1"/>
</dbReference>
<dbReference type="SMART" id="SM00490">
    <property type="entry name" value="HELICc"/>
    <property type="match status" value="1"/>
</dbReference>
<evidence type="ECO:0000259" key="3">
    <source>
        <dbReference type="PROSITE" id="PS51192"/>
    </source>
</evidence>
<dbReference type="EMBL" id="BMLS01000001">
    <property type="protein sequence ID" value="GGO65382.1"/>
    <property type="molecule type" value="Genomic_DNA"/>
</dbReference>
<evidence type="ECO:0000256" key="2">
    <source>
        <dbReference type="ARBA" id="ARBA00022840"/>
    </source>
</evidence>
<evidence type="ECO:0000313" key="5">
    <source>
        <dbReference type="EMBL" id="GGO65382.1"/>
    </source>
</evidence>
<keyword evidence="2" id="KW-0067">ATP-binding</keyword>
<dbReference type="Pfam" id="PF09369">
    <property type="entry name" value="MZB"/>
    <property type="match status" value="1"/>
</dbReference>
<dbReference type="InterPro" id="IPR027417">
    <property type="entry name" value="P-loop_NTPase"/>
</dbReference>
<accession>A0A918DGI0</accession>
<dbReference type="SMART" id="SM00487">
    <property type="entry name" value="DEXDc"/>
    <property type="match status" value="1"/>
</dbReference>
<gene>
    <name evidence="5" type="ORF">GCM10010982_07060</name>
</gene>
<reference evidence="5" key="2">
    <citation type="submission" date="2020-09" db="EMBL/GenBank/DDBJ databases">
        <authorList>
            <person name="Sun Q."/>
            <person name="Zhou Y."/>
        </authorList>
    </citation>
    <scope>NUCLEOTIDE SEQUENCE</scope>
    <source>
        <strain evidence="5">CGMCC 1.7086</strain>
    </source>
</reference>
<dbReference type="InterPro" id="IPR018973">
    <property type="entry name" value="MZB"/>
</dbReference>
<dbReference type="Proteomes" id="UP000606935">
    <property type="component" value="Unassembled WGS sequence"/>
</dbReference>
<dbReference type="InterPro" id="IPR011545">
    <property type="entry name" value="DEAD/DEAH_box_helicase_dom"/>
</dbReference>
<evidence type="ECO:0000313" key="6">
    <source>
        <dbReference type="Proteomes" id="UP000606935"/>
    </source>
</evidence>
<dbReference type="GO" id="GO:0003676">
    <property type="term" value="F:nucleic acid binding"/>
    <property type="evidence" value="ECO:0007669"/>
    <property type="project" value="InterPro"/>
</dbReference>
<proteinExistence type="predicted"/>
<evidence type="ECO:0000256" key="1">
    <source>
        <dbReference type="ARBA" id="ARBA00022741"/>
    </source>
</evidence>
<dbReference type="GO" id="GO:0006289">
    <property type="term" value="P:nucleotide-excision repair"/>
    <property type="evidence" value="ECO:0007669"/>
    <property type="project" value="TreeGrafter"/>
</dbReference>
<protein>
    <submittedName>
        <fullName evidence="5">DEAD/DEAH box helicase</fullName>
    </submittedName>
</protein>
<dbReference type="GO" id="GO:0043138">
    <property type="term" value="F:3'-5' DNA helicase activity"/>
    <property type="evidence" value="ECO:0007669"/>
    <property type="project" value="TreeGrafter"/>
</dbReference>
<dbReference type="PROSITE" id="PS51194">
    <property type="entry name" value="HELICASE_CTER"/>
    <property type="match status" value="1"/>
</dbReference>
<keyword evidence="5" id="KW-0347">Helicase</keyword>
<dbReference type="InterPro" id="IPR001650">
    <property type="entry name" value="Helicase_C-like"/>
</dbReference>